<proteinExistence type="predicted"/>
<accession>X1JMD5</accession>
<dbReference type="EMBL" id="BARU01046972">
    <property type="protein sequence ID" value="GAH95237.1"/>
    <property type="molecule type" value="Genomic_DNA"/>
</dbReference>
<comment type="caution">
    <text evidence="1">The sequence shown here is derived from an EMBL/GenBank/DDBJ whole genome shotgun (WGS) entry which is preliminary data.</text>
</comment>
<name>X1JMD5_9ZZZZ</name>
<dbReference type="AlphaFoldDB" id="X1JMD5"/>
<sequence>MGIQYPVIDANGDAVPQLDKVTPLIPVALYHSTASDQIIAMGATGATLTLAKLDELIDAVKGGKPYIL</sequence>
<reference evidence="1" key="1">
    <citation type="journal article" date="2014" name="Front. Microbiol.">
        <title>High frequency of phylogenetically diverse reductive dehalogenase-homologous genes in deep subseafloor sedimentary metagenomes.</title>
        <authorList>
            <person name="Kawai M."/>
            <person name="Futagami T."/>
            <person name="Toyoda A."/>
            <person name="Takaki Y."/>
            <person name="Nishi S."/>
            <person name="Hori S."/>
            <person name="Arai W."/>
            <person name="Tsubouchi T."/>
            <person name="Morono Y."/>
            <person name="Uchiyama I."/>
            <person name="Ito T."/>
            <person name="Fujiyama A."/>
            <person name="Inagaki F."/>
            <person name="Takami H."/>
        </authorList>
    </citation>
    <scope>NUCLEOTIDE SEQUENCE</scope>
    <source>
        <strain evidence="1">Expedition CK06-06</strain>
    </source>
</reference>
<evidence type="ECO:0000313" key="1">
    <source>
        <dbReference type="EMBL" id="GAH95237.1"/>
    </source>
</evidence>
<feature type="non-terminal residue" evidence="1">
    <location>
        <position position="68"/>
    </location>
</feature>
<organism evidence="1">
    <name type="scientific">marine sediment metagenome</name>
    <dbReference type="NCBI Taxonomy" id="412755"/>
    <lineage>
        <taxon>unclassified sequences</taxon>
        <taxon>metagenomes</taxon>
        <taxon>ecological metagenomes</taxon>
    </lineage>
</organism>
<protein>
    <submittedName>
        <fullName evidence="1">Uncharacterized protein</fullName>
    </submittedName>
</protein>
<gene>
    <name evidence="1" type="ORF">S03H2_70605</name>
</gene>